<protein>
    <submittedName>
        <fullName evidence="1">Uncharacterized protein</fullName>
    </submittedName>
</protein>
<dbReference type="EMBL" id="JAGYWB010000008">
    <property type="protein sequence ID" value="KAI0513834.1"/>
    <property type="molecule type" value="Genomic_DNA"/>
</dbReference>
<name>A0A8T3BIL7_DENNO</name>
<organism evidence="1 2">
    <name type="scientific">Dendrobium nobile</name>
    <name type="common">Orchid</name>
    <dbReference type="NCBI Taxonomy" id="94219"/>
    <lineage>
        <taxon>Eukaryota</taxon>
        <taxon>Viridiplantae</taxon>
        <taxon>Streptophyta</taxon>
        <taxon>Embryophyta</taxon>
        <taxon>Tracheophyta</taxon>
        <taxon>Spermatophyta</taxon>
        <taxon>Magnoliopsida</taxon>
        <taxon>Liliopsida</taxon>
        <taxon>Asparagales</taxon>
        <taxon>Orchidaceae</taxon>
        <taxon>Epidendroideae</taxon>
        <taxon>Malaxideae</taxon>
        <taxon>Dendrobiinae</taxon>
        <taxon>Dendrobium</taxon>
    </lineage>
</organism>
<dbReference type="Proteomes" id="UP000829196">
    <property type="component" value="Unassembled WGS sequence"/>
</dbReference>
<evidence type="ECO:0000313" key="2">
    <source>
        <dbReference type="Proteomes" id="UP000829196"/>
    </source>
</evidence>
<evidence type="ECO:0000313" key="1">
    <source>
        <dbReference type="EMBL" id="KAI0513834.1"/>
    </source>
</evidence>
<keyword evidence="2" id="KW-1185">Reference proteome</keyword>
<accession>A0A8T3BIL7</accession>
<comment type="caution">
    <text evidence="1">The sequence shown here is derived from an EMBL/GenBank/DDBJ whole genome shotgun (WGS) entry which is preliminary data.</text>
</comment>
<dbReference type="AlphaFoldDB" id="A0A8T3BIL7"/>
<proteinExistence type="predicted"/>
<sequence length="83" mass="9269">MDFYNSTIDGSYKEFYMPTGGRRAKRVTTLIDRPTCIKRTTTATDSTTALWIIASEPDTGTDIDMDSVQGLQLEDLSAEFCSF</sequence>
<gene>
    <name evidence="1" type="ORF">KFK09_009865</name>
</gene>
<reference evidence="1" key="1">
    <citation type="journal article" date="2022" name="Front. Genet.">
        <title>Chromosome-Scale Assembly of the Dendrobium nobile Genome Provides Insights Into the Molecular Mechanism of the Biosynthesis of the Medicinal Active Ingredient of Dendrobium.</title>
        <authorList>
            <person name="Xu Q."/>
            <person name="Niu S.-C."/>
            <person name="Li K.-L."/>
            <person name="Zheng P.-J."/>
            <person name="Zhang X.-J."/>
            <person name="Jia Y."/>
            <person name="Liu Y."/>
            <person name="Niu Y.-X."/>
            <person name="Yu L.-H."/>
            <person name="Chen D.-F."/>
            <person name="Zhang G.-Q."/>
        </authorList>
    </citation>
    <scope>NUCLEOTIDE SEQUENCE</scope>
    <source>
        <tissue evidence="1">Leaf</tissue>
    </source>
</reference>